<reference evidence="3" key="1">
    <citation type="journal article" date="2015" name="PLoS Genet.">
        <title>The dynamic genome and transcriptome of the human fungal pathogen Blastomyces and close relative Emmonsia.</title>
        <authorList>
            <person name="Munoz J.F."/>
            <person name="Gauthier G.M."/>
            <person name="Desjardins C.A."/>
            <person name="Gallo J.E."/>
            <person name="Holder J."/>
            <person name="Sullivan T.D."/>
            <person name="Marty A.J."/>
            <person name="Carmen J.C."/>
            <person name="Chen Z."/>
            <person name="Ding L."/>
            <person name="Gujja S."/>
            <person name="Magrini V."/>
            <person name="Misas E."/>
            <person name="Mitreva M."/>
            <person name="Priest M."/>
            <person name="Saif S."/>
            <person name="Whiston E.A."/>
            <person name="Young S."/>
            <person name="Zeng Q."/>
            <person name="Goldman W.E."/>
            <person name="Mardis E.R."/>
            <person name="Taylor J.W."/>
            <person name="McEwen J.G."/>
            <person name="Clay O.K."/>
            <person name="Klein B.S."/>
            <person name="Cuomo C.A."/>
        </authorList>
    </citation>
    <scope>NUCLEOTIDE SEQUENCE [LARGE SCALE GENOMIC DNA]</scope>
    <source>
        <strain evidence="3">SLH14081</strain>
    </source>
</reference>
<feature type="signal peptide" evidence="1">
    <location>
        <begin position="1"/>
        <end position="18"/>
    </location>
</feature>
<keyword evidence="1" id="KW-0732">Signal</keyword>
<name>A0A179UBU3_BLAGS</name>
<dbReference type="KEGG" id="bgh:BDBG_00639"/>
<dbReference type="VEuPathDB" id="FungiDB:BDBG_00639"/>
<gene>
    <name evidence="2" type="ORF">BDBG_00639</name>
</gene>
<dbReference type="Proteomes" id="UP000002038">
    <property type="component" value="Unassembled WGS sequence"/>
</dbReference>
<dbReference type="RefSeq" id="XP_002629393.2">
    <property type="nucleotide sequence ID" value="XM_002629347.2"/>
</dbReference>
<sequence>MLGYTLVWLGVALWAVSGSAMLVDEKIQGAAELHSWDPRDSVDDTPSDLRRVVEERYLSRMPKMITPLAIMKYFRVERMAKNETTGPGLYFKYWGLDITYPRIMTCKPVLSDVIGLEKTIVCGKGQACKISRTVTFLDTYTNSVGWKIGGSVGADIGVGEGFTVKVSGTYEKNYQETWARADGTTTTYEFSLKENSSCTPSMVHVDLLCDIEEAIYKFDARFKSEKGKGDYLILENDLNKADRLQHCMILDLVAEGVRDDPKNGMQWAPLWPKDHDRGFLFMGSVTSLNQYRLLSDDHQIRPDEIVIRSNPRKGNPYPNRVFVCPPDNPLRRTGLARVPLKQLDDKLLGAVGCV</sequence>
<accession>A0A179UBU3</accession>
<dbReference type="Gene3D" id="2.170.15.10">
    <property type="entry name" value="Proaerolysin, chain A, domain 3"/>
    <property type="match status" value="1"/>
</dbReference>
<evidence type="ECO:0000313" key="2">
    <source>
        <dbReference type="EMBL" id="OAT04002.1"/>
    </source>
</evidence>
<dbReference type="EMBL" id="GG657448">
    <property type="protein sequence ID" value="OAT04002.1"/>
    <property type="molecule type" value="Genomic_DNA"/>
</dbReference>
<protein>
    <submittedName>
        <fullName evidence="2">Uncharacterized protein</fullName>
    </submittedName>
</protein>
<dbReference type="GeneID" id="8507807"/>
<organism evidence="2 3">
    <name type="scientific">Blastomyces gilchristii (strain SLH14081)</name>
    <name type="common">Blastomyces dermatitidis</name>
    <dbReference type="NCBI Taxonomy" id="559298"/>
    <lineage>
        <taxon>Eukaryota</taxon>
        <taxon>Fungi</taxon>
        <taxon>Dikarya</taxon>
        <taxon>Ascomycota</taxon>
        <taxon>Pezizomycotina</taxon>
        <taxon>Eurotiomycetes</taxon>
        <taxon>Eurotiomycetidae</taxon>
        <taxon>Onygenales</taxon>
        <taxon>Ajellomycetaceae</taxon>
        <taxon>Blastomyces</taxon>
    </lineage>
</organism>
<dbReference type="AlphaFoldDB" id="A0A179UBU3"/>
<keyword evidence="3" id="KW-1185">Reference proteome</keyword>
<evidence type="ECO:0000313" key="3">
    <source>
        <dbReference type="Proteomes" id="UP000002038"/>
    </source>
</evidence>
<evidence type="ECO:0000256" key="1">
    <source>
        <dbReference type="SAM" id="SignalP"/>
    </source>
</evidence>
<proteinExistence type="predicted"/>
<feature type="chain" id="PRO_5008107293" evidence="1">
    <location>
        <begin position="19"/>
        <end position="354"/>
    </location>
</feature>
<dbReference type="OrthoDB" id="5425772at2759"/>